<protein>
    <recommendedName>
        <fullName evidence="9">Transcription-repair-coupling factor</fullName>
        <shortName evidence="9">TRCF</shortName>
        <ecNumber evidence="9">3.6.4.-</ecNumber>
    </recommendedName>
</protein>
<dbReference type="GO" id="GO:0004386">
    <property type="term" value="F:helicase activity"/>
    <property type="evidence" value="ECO:0007669"/>
    <property type="project" value="UniProtKB-KW"/>
</dbReference>
<comment type="function">
    <text evidence="9">Couples transcription and DNA repair by recognizing RNA polymerase (RNAP) stalled at DNA lesions. Mediates ATP-dependent release of RNAP and its truncated transcript from the DNA, and recruitment of nucleotide excision repair machinery to the damaged site.</text>
</comment>
<dbReference type="PANTHER" id="PTHR47964:SF1">
    <property type="entry name" value="ATP-DEPENDENT DNA HELICASE HOMOLOG RECG, CHLOROPLASTIC"/>
    <property type="match status" value="1"/>
</dbReference>
<dbReference type="InterPro" id="IPR047112">
    <property type="entry name" value="RecG/Mfd"/>
</dbReference>
<dbReference type="SMART" id="SM00982">
    <property type="entry name" value="TRCF"/>
    <property type="match status" value="1"/>
</dbReference>
<dbReference type="InterPro" id="IPR001650">
    <property type="entry name" value="Helicase_C-like"/>
</dbReference>
<dbReference type="SUPFAM" id="SSF143517">
    <property type="entry name" value="TRCF domain-like"/>
    <property type="match status" value="1"/>
</dbReference>
<dbReference type="InterPro" id="IPR036101">
    <property type="entry name" value="CarD-like/TRCF_RID_sf"/>
</dbReference>
<dbReference type="SUPFAM" id="SSF141259">
    <property type="entry name" value="CarD-like"/>
    <property type="match status" value="1"/>
</dbReference>
<dbReference type="InterPro" id="IPR005118">
    <property type="entry name" value="TRCF_C"/>
</dbReference>
<evidence type="ECO:0000256" key="8">
    <source>
        <dbReference type="ARBA" id="ARBA00023204"/>
    </source>
</evidence>
<dbReference type="EC" id="3.6.4.-" evidence="9"/>
<reference evidence="12 13" key="1">
    <citation type="submission" date="2023-07" db="EMBL/GenBank/DDBJ databases">
        <title>Genomic Encyclopedia of Type Strains, Phase IV (KMG-IV): sequencing the most valuable type-strain genomes for metagenomic binning, comparative biology and taxonomic classification.</title>
        <authorList>
            <person name="Goeker M."/>
        </authorList>
    </citation>
    <scope>NUCLEOTIDE SEQUENCE [LARGE SCALE GENOMIC DNA]</scope>
    <source>
        <strain evidence="12 13">DSM 22616</strain>
    </source>
</reference>
<keyword evidence="5 12" id="KW-0347">Helicase</keyword>
<evidence type="ECO:0000256" key="6">
    <source>
        <dbReference type="ARBA" id="ARBA00022840"/>
    </source>
</evidence>
<evidence type="ECO:0000256" key="7">
    <source>
        <dbReference type="ARBA" id="ARBA00023125"/>
    </source>
</evidence>
<dbReference type="InterPro" id="IPR041471">
    <property type="entry name" value="UvrB_inter"/>
</dbReference>
<dbReference type="InterPro" id="IPR037235">
    <property type="entry name" value="TRCF-like_C_D7"/>
</dbReference>
<dbReference type="SMART" id="SM00487">
    <property type="entry name" value="DEXDc"/>
    <property type="match status" value="1"/>
</dbReference>
<evidence type="ECO:0000256" key="3">
    <source>
        <dbReference type="ARBA" id="ARBA00022763"/>
    </source>
</evidence>
<sequence length="1149" mass="132959">MEILLDNLKNLKSYKDTLEALKKESAKVGAFGTIEGFTSIISYALSFNYNEIILLTSDEIRAKKINEDLNSLGKKASYYPAKDIFLYERDYRSMDNIKNRINALKEISLNKEKILVTTFKGLKDKITSPDIFKNNFLVISIGATFDLNELGKIFYKMGYERVFQVESMGEYCIRGGIVDIYTPDGPMRLEFFDNEVDSIRSFEIESQRSIENLENVLISPAKEIIIPDEERKKAAEKIEKSLKKTRLKGRDLERLKEKFNLYIERLGGDFQVNNWDLLLPFIDEKYLSSIFDYFSKPLIIIEDPRKILERDNSDLRTYLENLKELILNGEALKEHENVSFKSQALIEKLNEDKVLTLNTLLNPPSDFTPKDIVNFKLKSIVNYRGRLKIFKEDINSYLYKGYKILLMAGSEKRAQRLLITLKELDLKGRINKERKSISSGEIVISTNNLSQGIEIVDSKLIILNQGDIYEQNIKRKKRKKSDIKLSDLKIGDYVVHETHGIAQYVGNNIMEIQGIKRDYLTLQYSGGDRVFIPIESLDIIHKYIGSEGVRPKLNKLNSTDWQKQKSKAKKAVEEMADYLIELYANRENSKGYQYSPDTEWQREFENSFIYEETEGQLRASQEIKDDMEKQKPMDRLLCADVGYGKTEVAIRAAFKAVMDSKQVAFLVPTTILAQQHYNTLVERFRDFPIKIAMLSRFRSLKEQKEDIKDLKNGFVDIVIGTHRLLSKDIKFKDLGLLIVDEEQRFGVKHKESLKLLKENVDTLTLTATPIPRTLQMSMIGIRDMSVIDEPPEERFPTQTYVLEYNDMMIREAILKEIERDGQVYFVYNRVSNMENKLAELRKLVPEASFAMANGQMKDKVLEETMMSFLNHEVDVLLCSTIIETGMDVQNANTMIVTEANRLGLSQLYQLRGRIGRSNRLSYAYFTYDKRISMSEIAEKRLKSIKEFTEFGSGYKIAMRDLEIRGSGSILGEKQSGHIETIGYDLYIKYLQDAIKKKKGLESEEEVETTIDIKIDSYIPKTYINNEEITIEIYKKIAGISNNEDYRDLLDELFDRFGNIPREVSNLMDISLIRQTAKKLGIISIVEINKAYEISFIKEKLTLPLINEIRFTFKDLDFNLRGLPKIRVRNLKNPLEDIKSILAIIGSHKY</sequence>
<evidence type="ECO:0000313" key="12">
    <source>
        <dbReference type="EMBL" id="MDQ0274053.1"/>
    </source>
</evidence>
<organism evidence="12 13">
    <name type="scientific">Peptoniphilus koenoeneniae</name>
    <dbReference type="NCBI Taxonomy" id="507751"/>
    <lineage>
        <taxon>Bacteria</taxon>
        <taxon>Bacillati</taxon>
        <taxon>Bacillota</taxon>
        <taxon>Tissierellia</taxon>
        <taxon>Tissierellales</taxon>
        <taxon>Peptoniphilaceae</taxon>
        <taxon>Peptoniphilus</taxon>
    </lineage>
</organism>
<dbReference type="InterPro" id="IPR004576">
    <property type="entry name" value="Mfd"/>
</dbReference>
<dbReference type="Gene3D" id="3.40.50.11180">
    <property type="match status" value="1"/>
</dbReference>
<keyword evidence="3 9" id="KW-0227">DNA damage</keyword>
<dbReference type="Gene3D" id="3.90.1150.50">
    <property type="entry name" value="Transcription-repair-coupling factor, D7 domain"/>
    <property type="match status" value="1"/>
</dbReference>
<evidence type="ECO:0000259" key="11">
    <source>
        <dbReference type="PROSITE" id="PS51194"/>
    </source>
</evidence>
<comment type="caution">
    <text evidence="12">The sequence shown here is derived from an EMBL/GenBank/DDBJ whole genome shotgun (WGS) entry which is preliminary data.</text>
</comment>
<dbReference type="Gene3D" id="3.30.2060.10">
    <property type="entry name" value="Penicillin-binding protein 1b domain"/>
    <property type="match status" value="1"/>
</dbReference>
<evidence type="ECO:0000259" key="10">
    <source>
        <dbReference type="PROSITE" id="PS51192"/>
    </source>
</evidence>
<evidence type="ECO:0000256" key="9">
    <source>
        <dbReference type="HAMAP-Rule" id="MF_00969"/>
    </source>
</evidence>
<feature type="domain" description="Helicase ATP-binding" evidence="10">
    <location>
        <begin position="626"/>
        <end position="787"/>
    </location>
</feature>
<dbReference type="PROSITE" id="PS51194">
    <property type="entry name" value="HELICASE_CTER"/>
    <property type="match status" value="1"/>
</dbReference>
<proteinExistence type="inferred from homology"/>
<name>A0ABU0AUD2_9FIRM</name>
<dbReference type="RefSeq" id="WP_307494813.1">
    <property type="nucleotide sequence ID" value="NZ_JAUSTN010000001.1"/>
</dbReference>
<comment type="subcellular location">
    <subcellularLocation>
        <location evidence="9">Cytoplasm</location>
    </subcellularLocation>
</comment>
<dbReference type="Pfam" id="PF03461">
    <property type="entry name" value="TRCF"/>
    <property type="match status" value="1"/>
</dbReference>
<dbReference type="Pfam" id="PF00271">
    <property type="entry name" value="Helicase_C"/>
    <property type="match status" value="1"/>
</dbReference>
<dbReference type="Pfam" id="PF00270">
    <property type="entry name" value="DEAD"/>
    <property type="match status" value="1"/>
</dbReference>
<dbReference type="InterPro" id="IPR014001">
    <property type="entry name" value="Helicase_ATP-bd"/>
</dbReference>
<comment type="similarity">
    <text evidence="9">In the C-terminal section; belongs to the helicase family. RecG subfamily.</text>
</comment>
<keyword evidence="8 9" id="KW-0234">DNA repair</keyword>
<evidence type="ECO:0000256" key="5">
    <source>
        <dbReference type="ARBA" id="ARBA00022806"/>
    </source>
</evidence>
<dbReference type="Gene3D" id="3.40.50.300">
    <property type="entry name" value="P-loop containing nucleotide triphosphate hydrolases"/>
    <property type="match status" value="2"/>
</dbReference>
<dbReference type="PANTHER" id="PTHR47964">
    <property type="entry name" value="ATP-DEPENDENT DNA HELICASE HOMOLOG RECG, CHLOROPLASTIC"/>
    <property type="match status" value="1"/>
</dbReference>
<comment type="similarity">
    <text evidence="9">In the N-terminal section; belongs to the UvrB family.</text>
</comment>
<dbReference type="InterPro" id="IPR027417">
    <property type="entry name" value="P-loop_NTPase"/>
</dbReference>
<dbReference type="EMBL" id="JAUSTN010000001">
    <property type="protein sequence ID" value="MDQ0274053.1"/>
    <property type="molecule type" value="Genomic_DNA"/>
</dbReference>
<evidence type="ECO:0000256" key="4">
    <source>
        <dbReference type="ARBA" id="ARBA00022801"/>
    </source>
</evidence>
<dbReference type="Proteomes" id="UP001236559">
    <property type="component" value="Unassembled WGS sequence"/>
</dbReference>
<keyword evidence="1 9" id="KW-0963">Cytoplasm</keyword>
<keyword evidence="6 9" id="KW-0067">ATP-binding</keyword>
<keyword evidence="7 9" id="KW-0238">DNA-binding</keyword>
<dbReference type="SUPFAM" id="SSF52540">
    <property type="entry name" value="P-loop containing nucleoside triphosphate hydrolases"/>
    <property type="match status" value="4"/>
</dbReference>
<evidence type="ECO:0000256" key="2">
    <source>
        <dbReference type="ARBA" id="ARBA00022741"/>
    </source>
</evidence>
<dbReference type="CDD" id="cd17991">
    <property type="entry name" value="DEXHc_TRCF"/>
    <property type="match status" value="1"/>
</dbReference>
<dbReference type="HAMAP" id="MF_00969">
    <property type="entry name" value="TRCF"/>
    <property type="match status" value="1"/>
</dbReference>
<dbReference type="SMART" id="SM01058">
    <property type="entry name" value="CarD_TRCF"/>
    <property type="match status" value="1"/>
</dbReference>
<dbReference type="InterPro" id="IPR011545">
    <property type="entry name" value="DEAD/DEAH_box_helicase_dom"/>
</dbReference>
<evidence type="ECO:0000313" key="13">
    <source>
        <dbReference type="Proteomes" id="UP001236559"/>
    </source>
</evidence>
<dbReference type="SMART" id="SM00490">
    <property type="entry name" value="HELICc"/>
    <property type="match status" value="1"/>
</dbReference>
<keyword evidence="13" id="KW-1185">Reference proteome</keyword>
<dbReference type="InterPro" id="IPR003711">
    <property type="entry name" value="CarD-like/TRCF_RID"/>
</dbReference>
<feature type="domain" description="Helicase C-terminal" evidence="11">
    <location>
        <begin position="808"/>
        <end position="962"/>
    </location>
</feature>
<dbReference type="PROSITE" id="PS51192">
    <property type="entry name" value="HELICASE_ATP_BIND_1"/>
    <property type="match status" value="1"/>
</dbReference>
<dbReference type="NCBIfam" id="TIGR00580">
    <property type="entry name" value="mfd"/>
    <property type="match status" value="1"/>
</dbReference>
<keyword evidence="2 9" id="KW-0547">Nucleotide-binding</keyword>
<accession>A0ABU0AUD2</accession>
<keyword evidence="4 9" id="KW-0378">Hydrolase</keyword>
<dbReference type="Pfam" id="PF02559">
    <property type="entry name" value="CarD_TRCF_RID"/>
    <property type="match status" value="1"/>
</dbReference>
<dbReference type="Pfam" id="PF17757">
    <property type="entry name" value="UvrB_inter"/>
    <property type="match status" value="1"/>
</dbReference>
<evidence type="ECO:0000256" key="1">
    <source>
        <dbReference type="ARBA" id="ARBA00022490"/>
    </source>
</evidence>
<gene>
    <name evidence="9" type="primary">mfd</name>
    <name evidence="12" type="ORF">J2S72_000049</name>
</gene>
<dbReference type="GO" id="GO:0016787">
    <property type="term" value="F:hydrolase activity"/>
    <property type="evidence" value="ECO:0007669"/>
    <property type="project" value="UniProtKB-KW"/>
</dbReference>
<dbReference type="Gene3D" id="2.40.10.170">
    <property type="match status" value="1"/>
</dbReference>